<comment type="caution">
    <text evidence="5">The sequence shown here is derived from an EMBL/GenBank/DDBJ whole genome shotgun (WGS) entry which is preliminary data.</text>
</comment>
<protein>
    <submittedName>
        <fullName evidence="5">Malonate decarboxylase holo-[acyl-carrier-protein] synthase</fullName>
    </submittedName>
</protein>
<name>A0ABS3BBN9_9XANT</name>
<dbReference type="InterPro" id="IPR048903">
    <property type="entry name" value="MdcG_N"/>
</dbReference>
<keyword evidence="6" id="KW-1185">Reference proteome</keyword>
<organism evidence="5 6">
    <name type="scientific">Xanthomonas bonasiae</name>
    <dbReference type="NCBI Taxonomy" id="2810351"/>
    <lineage>
        <taxon>Bacteria</taxon>
        <taxon>Pseudomonadati</taxon>
        <taxon>Pseudomonadota</taxon>
        <taxon>Gammaproteobacteria</taxon>
        <taxon>Lysobacterales</taxon>
        <taxon>Lysobacteraceae</taxon>
        <taxon>Xanthomonas</taxon>
    </lineage>
</organism>
<keyword evidence="1" id="KW-0808">Transferase</keyword>
<gene>
    <name evidence="5" type="primary">mdcG</name>
    <name evidence="5" type="ORF">JR064_22050</name>
</gene>
<evidence type="ECO:0000259" key="3">
    <source>
        <dbReference type="Pfam" id="PF10620"/>
    </source>
</evidence>
<proteinExistence type="predicted"/>
<dbReference type="Pfam" id="PF20866">
    <property type="entry name" value="MdcG_N"/>
    <property type="match status" value="1"/>
</dbReference>
<evidence type="ECO:0000256" key="1">
    <source>
        <dbReference type="ARBA" id="ARBA00022679"/>
    </source>
</evidence>
<evidence type="ECO:0000313" key="5">
    <source>
        <dbReference type="EMBL" id="MBN6104851.1"/>
    </source>
</evidence>
<dbReference type="NCBIfam" id="TIGR03135">
    <property type="entry name" value="malonate_mdcG"/>
    <property type="match status" value="1"/>
</dbReference>
<evidence type="ECO:0000313" key="6">
    <source>
        <dbReference type="Proteomes" id="UP000695802"/>
    </source>
</evidence>
<dbReference type="Pfam" id="PF10620">
    <property type="entry name" value="MdcG"/>
    <property type="match status" value="1"/>
</dbReference>
<reference evidence="5 6" key="1">
    <citation type="submission" date="2021-02" db="EMBL/GenBank/DDBJ databases">
        <title>Taxonomically Unique Crown Gall-Associated Xanthomonas Stains Have Deficiency in Virulence Repertories.</title>
        <authorList>
            <person name="Mafakheri H."/>
            <person name="Taghavi S.M."/>
            <person name="Dimkic I."/>
            <person name="Nemanja K."/>
            <person name="Osdaghi E."/>
        </authorList>
    </citation>
    <scope>NUCLEOTIDE SEQUENCE [LARGE SCALE GENOMIC DNA]</scope>
    <source>
        <strain evidence="5 6">FX4</strain>
    </source>
</reference>
<feature type="domain" description="Phosphoribosyl-dephospho-CoA transferase MdcG C-terminal" evidence="3">
    <location>
        <begin position="96"/>
        <end position="208"/>
    </location>
</feature>
<accession>A0ABS3BBN9</accession>
<dbReference type="InterPro" id="IPR049180">
    <property type="entry name" value="MdcG_C"/>
</dbReference>
<evidence type="ECO:0000256" key="2">
    <source>
        <dbReference type="ARBA" id="ARBA00022695"/>
    </source>
</evidence>
<feature type="domain" description="Phosphoribosyl-dephospho-CoA transferase MdcG N-terminal" evidence="4">
    <location>
        <begin position="7"/>
        <end position="84"/>
    </location>
</feature>
<sequence length="217" mass="23653">MHEPLARHDLVWLAADAPWQARTPGAQARLRAWFAAGHPAIVARGDRSDDAQLLRLGVPLPPAEGKQRLSLSAERDAVVRQRAPLTLDEVCAQRPAVPAWQVPLRELQALAATHGLIPRVFGAFAWQALTGLPYVQAGSDIDLLWPVPSPAQASALLADLARWEQHHGHRVDGEVLLPDGNAVSWRELAGDSAQLLVKALRDCRLQPRAELLQAWGA</sequence>
<dbReference type="Proteomes" id="UP000695802">
    <property type="component" value="Unassembled WGS sequence"/>
</dbReference>
<keyword evidence="2" id="KW-0548">Nucleotidyltransferase</keyword>
<dbReference type="RefSeq" id="WP_206231146.1">
    <property type="nucleotide sequence ID" value="NZ_JAFIWB010000042.1"/>
</dbReference>
<dbReference type="EMBL" id="JAFIWB010000042">
    <property type="protein sequence ID" value="MBN6104851.1"/>
    <property type="molecule type" value="Genomic_DNA"/>
</dbReference>
<evidence type="ECO:0000259" key="4">
    <source>
        <dbReference type="Pfam" id="PF20866"/>
    </source>
</evidence>
<dbReference type="InterPro" id="IPR017557">
    <property type="entry name" value="Holo-ACP_synthase"/>
</dbReference>